<keyword evidence="4" id="KW-1185">Reference proteome</keyword>
<dbReference type="PANTHER" id="PTHR44154">
    <property type="entry name" value="QUINONE OXIDOREDUCTASE"/>
    <property type="match status" value="1"/>
</dbReference>
<dbReference type="Pfam" id="PF08240">
    <property type="entry name" value="ADH_N"/>
    <property type="match status" value="1"/>
</dbReference>
<keyword evidence="1" id="KW-0521">NADP</keyword>
<dbReference type="EMBL" id="CP034279">
    <property type="protein sequence ID" value="QGV82721.1"/>
    <property type="molecule type" value="Genomic_DNA"/>
</dbReference>
<dbReference type="AlphaFoldDB" id="A0A6I6FHP8"/>
<dbReference type="KEGG" id="sfic:EIZ62_17680"/>
<dbReference type="Gene3D" id="3.40.50.720">
    <property type="entry name" value="NAD(P)-binding Rossmann-like Domain"/>
    <property type="match status" value="1"/>
</dbReference>
<proteinExistence type="predicted"/>
<dbReference type="Proteomes" id="UP000422572">
    <property type="component" value="Chromosome"/>
</dbReference>
<dbReference type="OrthoDB" id="5195079at2"/>
<dbReference type="SUPFAM" id="SSF50129">
    <property type="entry name" value="GroES-like"/>
    <property type="match status" value="1"/>
</dbReference>
<dbReference type="InterPro" id="IPR020843">
    <property type="entry name" value="ER"/>
</dbReference>
<evidence type="ECO:0000259" key="2">
    <source>
        <dbReference type="SMART" id="SM00829"/>
    </source>
</evidence>
<dbReference type="InterPro" id="IPR036291">
    <property type="entry name" value="NAD(P)-bd_dom_sf"/>
</dbReference>
<dbReference type="RefSeq" id="WP_156696456.1">
    <property type="nucleotide sequence ID" value="NZ_CP034279.1"/>
</dbReference>
<accession>A0A6I6FHP8</accession>
<dbReference type="SMART" id="SM00829">
    <property type="entry name" value="PKS_ER"/>
    <property type="match status" value="1"/>
</dbReference>
<reference evidence="3 4" key="1">
    <citation type="submission" date="2018-12" db="EMBL/GenBank/DDBJ databases">
        <title>Complete genome sequence of Streptomyces ficellus NRRL8067, the producer of ficellomycin, feldamycin and nojirimycin.</title>
        <authorList>
            <person name="Zhang H."/>
            <person name="Yue R."/>
            <person name="Liu Y."/>
            <person name="Li M."/>
            <person name="Mu H."/>
            <person name="Zhang J."/>
        </authorList>
    </citation>
    <scope>NUCLEOTIDE SEQUENCE [LARGE SCALE GENOMIC DNA]</scope>
    <source>
        <strain evidence="3 4">NRRL 8067</strain>
    </source>
</reference>
<dbReference type="InterPro" id="IPR011032">
    <property type="entry name" value="GroES-like_sf"/>
</dbReference>
<dbReference type="Gene3D" id="3.90.180.10">
    <property type="entry name" value="Medium-chain alcohol dehydrogenases, catalytic domain"/>
    <property type="match status" value="1"/>
</dbReference>
<organism evidence="3 4">
    <name type="scientific">Streptomyces ficellus</name>
    <dbReference type="NCBI Taxonomy" id="1977088"/>
    <lineage>
        <taxon>Bacteria</taxon>
        <taxon>Bacillati</taxon>
        <taxon>Actinomycetota</taxon>
        <taxon>Actinomycetes</taxon>
        <taxon>Kitasatosporales</taxon>
        <taxon>Streptomycetaceae</taxon>
        <taxon>Streptomyces</taxon>
    </lineage>
</organism>
<evidence type="ECO:0000313" key="3">
    <source>
        <dbReference type="EMBL" id="QGV82721.1"/>
    </source>
</evidence>
<name>A0A6I6FHP8_9ACTN</name>
<dbReference type="InterPro" id="IPR013154">
    <property type="entry name" value="ADH-like_N"/>
</dbReference>
<evidence type="ECO:0000313" key="4">
    <source>
        <dbReference type="Proteomes" id="UP000422572"/>
    </source>
</evidence>
<sequence>MRAVRAVRFGGPEVLVPADVPEPVAGPGQVLVDVAAIDTIFLETQLRSGWGGDYFPLEPPYVPGGGIAGTVRAVGAGVDAAAWVGRRVVASTRVTGGYAERAVADAAGLTPVPDGLAFTDAAALVHDGVTAFALMGATGPKPAETVLVVGASGGMGTLLVQLARAAGAHVVGTARGARKAALVRELGAHAVIDTSAPDWAGRARDALGPAGADVVFDGVGGEVGAAAFALVADGGRFSAHGAPTGGFAAIDPAAAERRGVRLLGIDDVRLAAETHTGLAGQALAQAADGRLRPVIGGVFPLERAADAHTAIENRTLLGKVVLTV</sequence>
<dbReference type="InterPro" id="IPR051603">
    <property type="entry name" value="Zinc-ADH_QOR/CCCR"/>
</dbReference>
<feature type="domain" description="Enoyl reductase (ER)" evidence="2">
    <location>
        <begin position="10"/>
        <end position="322"/>
    </location>
</feature>
<gene>
    <name evidence="3" type="ORF">EIZ62_17680</name>
</gene>
<dbReference type="PANTHER" id="PTHR44154:SF1">
    <property type="entry name" value="QUINONE OXIDOREDUCTASE"/>
    <property type="match status" value="1"/>
</dbReference>
<dbReference type="Pfam" id="PF13602">
    <property type="entry name" value="ADH_zinc_N_2"/>
    <property type="match status" value="1"/>
</dbReference>
<dbReference type="SUPFAM" id="SSF51735">
    <property type="entry name" value="NAD(P)-binding Rossmann-fold domains"/>
    <property type="match status" value="1"/>
</dbReference>
<dbReference type="GO" id="GO:0016491">
    <property type="term" value="F:oxidoreductase activity"/>
    <property type="evidence" value="ECO:0007669"/>
    <property type="project" value="InterPro"/>
</dbReference>
<evidence type="ECO:0000256" key="1">
    <source>
        <dbReference type="ARBA" id="ARBA00022857"/>
    </source>
</evidence>
<protein>
    <submittedName>
        <fullName evidence="3">NADPH:quinone reductase</fullName>
    </submittedName>
</protein>